<gene>
    <name evidence="1" type="ORF">LVIROSA_LOCUS32051</name>
</gene>
<sequence length="129" mass="14932">MLMSEQVSDVRSLLNAGGFRKRCFYLIESLSRHLIGPHLLILRQTPTVSENKFLIFAVEDRIVHCFVGFCSGFNLRFAFNVLNLTKCSTKSSAYKKPSNPQSNSWKEIKIDRTGSKVYFSDMWFLCWTH</sequence>
<organism evidence="1 2">
    <name type="scientific">Lactuca virosa</name>
    <dbReference type="NCBI Taxonomy" id="75947"/>
    <lineage>
        <taxon>Eukaryota</taxon>
        <taxon>Viridiplantae</taxon>
        <taxon>Streptophyta</taxon>
        <taxon>Embryophyta</taxon>
        <taxon>Tracheophyta</taxon>
        <taxon>Spermatophyta</taxon>
        <taxon>Magnoliopsida</taxon>
        <taxon>eudicotyledons</taxon>
        <taxon>Gunneridae</taxon>
        <taxon>Pentapetalae</taxon>
        <taxon>asterids</taxon>
        <taxon>campanulids</taxon>
        <taxon>Asterales</taxon>
        <taxon>Asteraceae</taxon>
        <taxon>Cichorioideae</taxon>
        <taxon>Cichorieae</taxon>
        <taxon>Lactucinae</taxon>
        <taxon>Lactuca</taxon>
    </lineage>
</organism>
<reference evidence="1 2" key="1">
    <citation type="submission" date="2022-01" db="EMBL/GenBank/DDBJ databases">
        <authorList>
            <person name="Xiong W."/>
            <person name="Schranz E."/>
        </authorList>
    </citation>
    <scope>NUCLEOTIDE SEQUENCE [LARGE SCALE GENOMIC DNA]</scope>
</reference>
<dbReference type="EMBL" id="CAKMRJ010005523">
    <property type="protein sequence ID" value="CAH1446354.1"/>
    <property type="molecule type" value="Genomic_DNA"/>
</dbReference>
<proteinExistence type="predicted"/>
<keyword evidence="2" id="KW-1185">Reference proteome</keyword>
<protein>
    <submittedName>
        <fullName evidence="1">Uncharacterized protein</fullName>
    </submittedName>
</protein>
<evidence type="ECO:0000313" key="1">
    <source>
        <dbReference type="EMBL" id="CAH1446354.1"/>
    </source>
</evidence>
<accession>A0AAU9P887</accession>
<evidence type="ECO:0000313" key="2">
    <source>
        <dbReference type="Proteomes" id="UP001157418"/>
    </source>
</evidence>
<name>A0AAU9P887_9ASTR</name>
<dbReference type="AlphaFoldDB" id="A0AAU9P887"/>
<comment type="caution">
    <text evidence="1">The sequence shown here is derived from an EMBL/GenBank/DDBJ whole genome shotgun (WGS) entry which is preliminary data.</text>
</comment>
<dbReference type="Proteomes" id="UP001157418">
    <property type="component" value="Unassembled WGS sequence"/>
</dbReference>